<feature type="transmembrane region" description="Helical" evidence="1">
    <location>
        <begin position="6"/>
        <end position="30"/>
    </location>
</feature>
<dbReference type="PROSITE" id="PS51257">
    <property type="entry name" value="PROKAR_LIPOPROTEIN"/>
    <property type="match status" value="1"/>
</dbReference>
<evidence type="ECO:0008006" key="4">
    <source>
        <dbReference type="Google" id="ProtNLM"/>
    </source>
</evidence>
<organism evidence="2 3">
    <name type="scientific">Litchfieldia luteola</name>
    <dbReference type="NCBI Taxonomy" id="682179"/>
    <lineage>
        <taxon>Bacteria</taxon>
        <taxon>Bacillati</taxon>
        <taxon>Bacillota</taxon>
        <taxon>Bacilli</taxon>
        <taxon>Bacillales</taxon>
        <taxon>Bacillaceae</taxon>
        <taxon>Litchfieldia</taxon>
    </lineage>
</organism>
<protein>
    <recommendedName>
        <fullName evidence="4">Lipoprotein</fullName>
    </recommendedName>
</protein>
<keyword evidence="1" id="KW-0472">Membrane</keyword>
<gene>
    <name evidence="2" type="ORF">IMZ08_18675</name>
</gene>
<dbReference type="Proteomes" id="UP001516662">
    <property type="component" value="Unassembled WGS sequence"/>
</dbReference>
<proteinExistence type="predicted"/>
<evidence type="ECO:0000256" key="1">
    <source>
        <dbReference type="SAM" id="Phobius"/>
    </source>
</evidence>
<evidence type="ECO:0000313" key="3">
    <source>
        <dbReference type="Proteomes" id="UP001516662"/>
    </source>
</evidence>
<keyword evidence="3" id="KW-1185">Reference proteome</keyword>
<keyword evidence="1" id="KW-0812">Transmembrane</keyword>
<keyword evidence="1" id="KW-1133">Transmembrane helix</keyword>
<dbReference type="EMBL" id="JADCLJ010000024">
    <property type="protein sequence ID" value="MBE4910065.1"/>
    <property type="molecule type" value="Genomic_DNA"/>
</dbReference>
<dbReference type="RefSeq" id="WP_193539253.1">
    <property type="nucleotide sequence ID" value="NZ_JADCLJ010000024.1"/>
</dbReference>
<comment type="caution">
    <text evidence="2">The sequence shown here is derived from an EMBL/GenBank/DDBJ whole genome shotgun (WGS) entry which is preliminary data.</text>
</comment>
<accession>A0ABR9QNI7</accession>
<reference evidence="2 3" key="1">
    <citation type="submission" date="2020-10" db="EMBL/GenBank/DDBJ databases">
        <title>Bacillus sp. HD4P25, an endophyte from a halophyte.</title>
        <authorList>
            <person name="Sun J.-Q."/>
        </authorList>
    </citation>
    <scope>NUCLEOTIDE SEQUENCE [LARGE SCALE GENOMIC DNA]</scope>
    <source>
        <strain evidence="2 3">YIM 93174</strain>
    </source>
</reference>
<sequence length="190" mass="21868">MKKQLFNFTLLCKVSFLILLILITAGCTLLEEKDIQFVRSNLEDYYASTTPYKEKISIKLSTEEILNGIPKPVKINSIYDTEVWIIKTYEKNDNKEIDILIGLDSHVSSSKGTMLSHFRLNEDNTYTVGRVKLRAFDENGEFKGFASGSGDNEGKYGQFLSYTFEKEDLINRKELFLEISGLYLLNYQIK</sequence>
<evidence type="ECO:0000313" key="2">
    <source>
        <dbReference type="EMBL" id="MBE4910065.1"/>
    </source>
</evidence>
<name>A0ABR9QNI7_9BACI</name>